<dbReference type="EMBL" id="QQTP01000014">
    <property type="protein sequence ID" value="RDJ21079.1"/>
    <property type="molecule type" value="Genomic_DNA"/>
</dbReference>
<evidence type="ECO:0000313" key="2">
    <source>
        <dbReference type="EMBL" id="RDJ21079.1"/>
    </source>
</evidence>
<gene>
    <name evidence="2" type="ORF">DWE98_22415</name>
</gene>
<keyword evidence="1" id="KW-0812">Transmembrane</keyword>
<reference evidence="3" key="1">
    <citation type="submission" date="2018-07" db="EMBL/GenBank/DDBJ databases">
        <authorList>
            <person name="Safronova V.I."/>
            <person name="Chirak E.R."/>
            <person name="Sazanova A.L."/>
        </authorList>
    </citation>
    <scope>NUCLEOTIDE SEQUENCE [LARGE SCALE GENOMIC DNA]</scope>
    <source>
        <strain evidence="3">RCAM04685</strain>
    </source>
</reference>
<feature type="transmembrane region" description="Helical" evidence="1">
    <location>
        <begin position="41"/>
        <end position="58"/>
    </location>
</feature>
<sequence length="406" mass="42531">MNPSMNMRLIEMCLLIIATVVGIANYKGLSQLLQDDWSHKVYAVIIAIAVAAMTFAFWHGAFKTAPLLERFVDRLRAWVITFLACLFLIAFSAYWSVISLGGQEAVRYGYANVVATGEKALAEAEASGSDQEGPRTSLVGLEGDVRATATCEVNRGCLTGSAGPLGVGSTLHIVADTVKAQITALDAAVAARRAVHAEGKACLEKTRSAVAPSTPADERGPRLAAGIDCLNASIAALRGGGVRQSIAQALRSLTEIALPVTIKTQRQKQAATNALASYKTKADAIAARLEQAGPGKAFEPVPMPPASAAIAVIANWQAIIPAWATALALDLAPLLLLAYAAAITASRRGTPEGDLLTITVGDLLSAQQASDRLEGRTAPRTIALHRIGAGNTFGPREDGTVMDRGR</sequence>
<keyword evidence="3" id="KW-1185">Reference proteome</keyword>
<protein>
    <submittedName>
        <fullName evidence="2">Uncharacterized protein</fullName>
    </submittedName>
</protein>
<name>A0A370L136_9HYPH</name>
<feature type="transmembrane region" description="Helical" evidence="1">
    <location>
        <begin position="78"/>
        <end position="97"/>
    </location>
</feature>
<evidence type="ECO:0000256" key="1">
    <source>
        <dbReference type="SAM" id="Phobius"/>
    </source>
</evidence>
<keyword evidence="1" id="KW-0472">Membrane</keyword>
<evidence type="ECO:0000313" key="3">
    <source>
        <dbReference type="Proteomes" id="UP000255207"/>
    </source>
</evidence>
<comment type="caution">
    <text evidence="2">The sequence shown here is derived from an EMBL/GenBank/DDBJ whole genome shotgun (WGS) entry which is preliminary data.</text>
</comment>
<proteinExistence type="predicted"/>
<keyword evidence="1" id="KW-1133">Transmembrane helix</keyword>
<dbReference type="Proteomes" id="UP000255207">
    <property type="component" value="Unassembled WGS sequence"/>
</dbReference>
<organism evidence="2 3">
    <name type="scientific">Bosea caraganae</name>
    <dbReference type="NCBI Taxonomy" id="2763117"/>
    <lineage>
        <taxon>Bacteria</taxon>
        <taxon>Pseudomonadati</taxon>
        <taxon>Pseudomonadota</taxon>
        <taxon>Alphaproteobacteria</taxon>
        <taxon>Hyphomicrobiales</taxon>
        <taxon>Boseaceae</taxon>
        <taxon>Bosea</taxon>
    </lineage>
</organism>
<dbReference type="AlphaFoldDB" id="A0A370L136"/>
<feature type="transmembrane region" description="Helical" evidence="1">
    <location>
        <begin position="12"/>
        <end position="29"/>
    </location>
</feature>
<accession>A0A370L136</accession>